<dbReference type="OrthoDB" id="8876745at2"/>
<name>A0A239C0A0_9ACTN</name>
<dbReference type="InterPro" id="IPR037069">
    <property type="entry name" value="AcylCoA_DH/ox_N_sf"/>
</dbReference>
<feature type="domain" description="Acyl-CoA oxidase/dehydrogenase middle" evidence="8">
    <location>
        <begin position="120"/>
        <end position="198"/>
    </location>
</feature>
<feature type="domain" description="Acyl-CoA dehydrogenase/oxidase N-terminal" evidence="9">
    <location>
        <begin position="6"/>
        <end position="115"/>
    </location>
</feature>
<evidence type="ECO:0000259" key="8">
    <source>
        <dbReference type="Pfam" id="PF02770"/>
    </source>
</evidence>
<dbReference type="GO" id="GO:0005737">
    <property type="term" value="C:cytoplasm"/>
    <property type="evidence" value="ECO:0007669"/>
    <property type="project" value="TreeGrafter"/>
</dbReference>
<evidence type="ECO:0000256" key="1">
    <source>
        <dbReference type="ARBA" id="ARBA00001974"/>
    </source>
</evidence>
<feature type="domain" description="Acyl-CoA dehydrogenase/oxidase C-terminal" evidence="7">
    <location>
        <begin position="228"/>
        <end position="365"/>
    </location>
</feature>
<gene>
    <name evidence="10" type="ORF">SAMN06265355_111216</name>
</gene>
<sequence>MDFQETAEHSAMREAVASIGAGFGHGYFADCAREKRFAGELWAAIFDNGFGAVNLPERYGGGGGGIHEMAIVIEELAAQGCPLIHLIVAGMCGPIIEEFGTDEQKERWLPGLAAGTVKVAFAITESGAGSNAPNLSTTARRDGAGWVLKGAKQYITNMDVADAVLVVARTGTDDRGRGLLTMFIVDTDAEGLEYRPIPMEIKEPDQQFSVYLDDVAVPRERLVGGVPDQGLRQVFSGLNPERVNVAAQANGLSRYFIGKAVGYARERNVWGRPIGAHQGVAHPLAEVKIRLELARLMTHKAAWLFDRRLPEVGEAAAVAKLAAADTALAAFDQAIQVHGGNAFASEYGIGDLWGLTRLMRSAPVSREMVLNYVTRHSLGLPRSY</sequence>
<keyword evidence="11" id="KW-1185">Reference proteome</keyword>
<evidence type="ECO:0000256" key="6">
    <source>
        <dbReference type="RuleBase" id="RU362125"/>
    </source>
</evidence>
<accession>A0A239C0A0</accession>
<dbReference type="FunFam" id="1.20.140.10:FF:000012">
    <property type="entry name" value="Acyl-CoA dehydrogenase fadE12"/>
    <property type="match status" value="1"/>
</dbReference>
<protein>
    <submittedName>
        <fullName evidence="10">Acyl-CoA dehydrogenase</fullName>
    </submittedName>
</protein>
<dbReference type="GO" id="GO:0003995">
    <property type="term" value="F:acyl-CoA dehydrogenase activity"/>
    <property type="evidence" value="ECO:0007669"/>
    <property type="project" value="TreeGrafter"/>
</dbReference>
<dbReference type="Pfam" id="PF00441">
    <property type="entry name" value="Acyl-CoA_dh_1"/>
    <property type="match status" value="1"/>
</dbReference>
<dbReference type="RefSeq" id="WP_089314713.1">
    <property type="nucleotide sequence ID" value="NZ_FZNP01000011.1"/>
</dbReference>
<evidence type="ECO:0000259" key="7">
    <source>
        <dbReference type="Pfam" id="PF00441"/>
    </source>
</evidence>
<dbReference type="PANTHER" id="PTHR48083">
    <property type="entry name" value="MEDIUM-CHAIN SPECIFIC ACYL-COA DEHYDROGENASE, MITOCHONDRIAL-RELATED"/>
    <property type="match status" value="1"/>
</dbReference>
<dbReference type="GO" id="GO:0050660">
    <property type="term" value="F:flavin adenine dinucleotide binding"/>
    <property type="evidence" value="ECO:0007669"/>
    <property type="project" value="InterPro"/>
</dbReference>
<dbReference type="Gene3D" id="2.40.110.10">
    <property type="entry name" value="Butyryl-CoA Dehydrogenase, subunit A, domain 2"/>
    <property type="match status" value="1"/>
</dbReference>
<dbReference type="Pfam" id="PF02771">
    <property type="entry name" value="Acyl-CoA_dh_N"/>
    <property type="match status" value="1"/>
</dbReference>
<dbReference type="InterPro" id="IPR009100">
    <property type="entry name" value="AcylCoA_DH/oxidase_NM_dom_sf"/>
</dbReference>
<evidence type="ECO:0000313" key="10">
    <source>
        <dbReference type="EMBL" id="SNS13755.1"/>
    </source>
</evidence>
<comment type="similarity">
    <text evidence="2 6">Belongs to the acyl-CoA dehydrogenase family.</text>
</comment>
<evidence type="ECO:0000313" key="11">
    <source>
        <dbReference type="Proteomes" id="UP000198420"/>
    </source>
</evidence>
<dbReference type="InterPro" id="IPR050741">
    <property type="entry name" value="Acyl-CoA_dehydrogenase"/>
</dbReference>
<dbReference type="InterPro" id="IPR009075">
    <property type="entry name" value="AcylCo_DH/oxidase_C"/>
</dbReference>
<evidence type="ECO:0000256" key="5">
    <source>
        <dbReference type="ARBA" id="ARBA00023002"/>
    </source>
</evidence>
<dbReference type="Gene3D" id="1.20.140.10">
    <property type="entry name" value="Butyryl-CoA Dehydrogenase, subunit A, domain 3"/>
    <property type="match status" value="1"/>
</dbReference>
<keyword evidence="4 6" id="KW-0274">FAD</keyword>
<evidence type="ECO:0000256" key="2">
    <source>
        <dbReference type="ARBA" id="ARBA00009347"/>
    </source>
</evidence>
<keyword evidence="3 6" id="KW-0285">Flavoprotein</keyword>
<evidence type="ECO:0000256" key="4">
    <source>
        <dbReference type="ARBA" id="ARBA00022827"/>
    </source>
</evidence>
<dbReference type="InterPro" id="IPR036250">
    <property type="entry name" value="AcylCo_DH-like_C"/>
</dbReference>
<dbReference type="GO" id="GO:0033539">
    <property type="term" value="P:fatty acid beta-oxidation using acyl-CoA dehydrogenase"/>
    <property type="evidence" value="ECO:0007669"/>
    <property type="project" value="TreeGrafter"/>
</dbReference>
<dbReference type="SUPFAM" id="SSF56645">
    <property type="entry name" value="Acyl-CoA dehydrogenase NM domain-like"/>
    <property type="match status" value="1"/>
</dbReference>
<dbReference type="AlphaFoldDB" id="A0A239C0A0"/>
<dbReference type="Proteomes" id="UP000198420">
    <property type="component" value="Unassembled WGS sequence"/>
</dbReference>
<dbReference type="InterPro" id="IPR046373">
    <property type="entry name" value="Acyl-CoA_Oxase/DH_mid-dom_sf"/>
</dbReference>
<dbReference type="SUPFAM" id="SSF47203">
    <property type="entry name" value="Acyl-CoA dehydrogenase C-terminal domain-like"/>
    <property type="match status" value="1"/>
</dbReference>
<dbReference type="Pfam" id="PF02770">
    <property type="entry name" value="Acyl-CoA_dh_M"/>
    <property type="match status" value="1"/>
</dbReference>
<reference evidence="11" key="1">
    <citation type="submission" date="2017-06" db="EMBL/GenBank/DDBJ databases">
        <authorList>
            <person name="Varghese N."/>
            <person name="Submissions S."/>
        </authorList>
    </citation>
    <scope>NUCLEOTIDE SEQUENCE [LARGE SCALE GENOMIC DNA]</scope>
    <source>
        <strain evidence="11">DSM 44485</strain>
    </source>
</reference>
<organism evidence="10 11">
    <name type="scientific">Actinomadura mexicana</name>
    <dbReference type="NCBI Taxonomy" id="134959"/>
    <lineage>
        <taxon>Bacteria</taxon>
        <taxon>Bacillati</taxon>
        <taxon>Actinomycetota</taxon>
        <taxon>Actinomycetes</taxon>
        <taxon>Streptosporangiales</taxon>
        <taxon>Thermomonosporaceae</taxon>
        <taxon>Actinomadura</taxon>
    </lineage>
</organism>
<dbReference type="EMBL" id="FZNP01000011">
    <property type="protein sequence ID" value="SNS13755.1"/>
    <property type="molecule type" value="Genomic_DNA"/>
</dbReference>
<dbReference type="CDD" id="cd00567">
    <property type="entry name" value="ACAD"/>
    <property type="match status" value="1"/>
</dbReference>
<comment type="cofactor">
    <cofactor evidence="1 6">
        <name>FAD</name>
        <dbReference type="ChEBI" id="CHEBI:57692"/>
    </cofactor>
</comment>
<dbReference type="InterPro" id="IPR013786">
    <property type="entry name" value="AcylCoA_DH/ox_N"/>
</dbReference>
<proteinExistence type="inferred from homology"/>
<keyword evidence="5 6" id="KW-0560">Oxidoreductase</keyword>
<dbReference type="Gene3D" id="1.10.540.10">
    <property type="entry name" value="Acyl-CoA dehydrogenase/oxidase, N-terminal domain"/>
    <property type="match status" value="1"/>
</dbReference>
<evidence type="ECO:0000256" key="3">
    <source>
        <dbReference type="ARBA" id="ARBA00022630"/>
    </source>
</evidence>
<evidence type="ECO:0000259" key="9">
    <source>
        <dbReference type="Pfam" id="PF02771"/>
    </source>
</evidence>
<dbReference type="PANTHER" id="PTHR48083:SF1">
    <property type="entry name" value="DEHYDROGENASE, PUTATIVE (AFU_ORTHOLOGUE AFUA_7G06510)-RELATED"/>
    <property type="match status" value="1"/>
</dbReference>
<dbReference type="InterPro" id="IPR006091">
    <property type="entry name" value="Acyl-CoA_Oxase/DH_mid-dom"/>
</dbReference>